<reference evidence="10" key="2">
    <citation type="journal article" date="2024" name="Environ. Microbiol.">
        <title>Genome analysis and description of Tunturibacter gen. nov. expands the diversity of Terriglobia in tundra soils.</title>
        <authorList>
            <person name="Messyasz A."/>
            <person name="Mannisto M.K."/>
            <person name="Kerkhof L.J."/>
            <person name="Haggblom M.M."/>
        </authorList>
    </citation>
    <scope>NUCLEOTIDE SEQUENCE</scope>
    <source>
        <strain evidence="10">X5P6</strain>
    </source>
</reference>
<evidence type="ECO:0000256" key="7">
    <source>
        <dbReference type="SAM" id="Phobius"/>
    </source>
</evidence>
<evidence type="ECO:0000256" key="1">
    <source>
        <dbReference type="ARBA" id="ARBA00004651"/>
    </source>
</evidence>
<dbReference type="GO" id="GO:0005886">
    <property type="term" value="C:plasma membrane"/>
    <property type="evidence" value="ECO:0007669"/>
    <property type="project" value="UniProtKB-SubCell"/>
</dbReference>
<feature type="transmembrane region" description="Helical" evidence="7">
    <location>
        <begin position="120"/>
        <end position="139"/>
    </location>
</feature>
<feature type="transmembrane region" description="Helical" evidence="7">
    <location>
        <begin position="145"/>
        <end position="161"/>
    </location>
</feature>
<feature type="domain" description="Threonine/Serine exporter ThrE" evidence="9">
    <location>
        <begin position="275"/>
        <end position="410"/>
    </location>
</feature>
<feature type="transmembrane region" description="Helical" evidence="7">
    <location>
        <begin position="349"/>
        <end position="368"/>
    </location>
</feature>
<dbReference type="InterPro" id="IPR024528">
    <property type="entry name" value="ThrE_2"/>
</dbReference>
<evidence type="ECO:0000256" key="3">
    <source>
        <dbReference type="ARBA" id="ARBA00022692"/>
    </source>
</evidence>
<feature type="transmembrane region" description="Helical" evidence="7">
    <location>
        <begin position="283"/>
        <end position="309"/>
    </location>
</feature>
<feature type="transmembrane region" description="Helical" evidence="7">
    <location>
        <begin position="389"/>
        <end position="412"/>
    </location>
</feature>
<dbReference type="PANTHER" id="PTHR34390">
    <property type="entry name" value="UPF0442 PROTEIN YJJB-RELATED"/>
    <property type="match status" value="1"/>
</dbReference>
<comment type="similarity">
    <text evidence="6">Belongs to the ThrE exporter (TC 2.A.79) family.</text>
</comment>
<comment type="subcellular location">
    <subcellularLocation>
        <location evidence="1">Cell membrane</location>
        <topology evidence="1">Multi-pass membrane protein</topology>
    </subcellularLocation>
</comment>
<dbReference type="EMBL" id="CP132942">
    <property type="protein sequence ID" value="XCB33374.1"/>
    <property type="molecule type" value="Genomic_DNA"/>
</dbReference>
<dbReference type="Pfam" id="PF06738">
    <property type="entry name" value="ThrE"/>
    <property type="match status" value="1"/>
</dbReference>
<keyword evidence="2" id="KW-1003">Cell membrane</keyword>
<evidence type="ECO:0000259" key="9">
    <source>
        <dbReference type="Pfam" id="PF12821"/>
    </source>
</evidence>
<organism evidence="10">
    <name type="scientific">Tunturiibacter psychrotolerans</name>
    <dbReference type="NCBI Taxonomy" id="3069686"/>
    <lineage>
        <taxon>Bacteria</taxon>
        <taxon>Pseudomonadati</taxon>
        <taxon>Acidobacteriota</taxon>
        <taxon>Terriglobia</taxon>
        <taxon>Terriglobales</taxon>
        <taxon>Acidobacteriaceae</taxon>
        <taxon>Tunturiibacter</taxon>
    </lineage>
</organism>
<feature type="transmembrane region" description="Helical" evidence="7">
    <location>
        <begin position="237"/>
        <end position="263"/>
    </location>
</feature>
<sequence length="427" mass="44461">MTTTSSNAANTEEAAHLSLKLGRLLLASGADTAHTRDAVEHFALGLGFETHLLITYESLLLTLIADDEFRTKVGSHIPATNVNMAAVGELSRTANETAYGLLDAAAAASRLTALENTKPLYSRWLVAAALGLTAASLSRLFGGDWPVFATVYVASTIGTVVRQQLGRWHVHPLAIPFISALVSGVIGGLGMRLHPGATPALCLIAPGMILVPGVPLINGIRDAINNNMVLSLARLSFAVLVVVAIASGLFAATAITGVGIPVWGPTALLPIFEDAAFSALTTIGYVFLFNVTLRVAWACVLCGVCCHAFRTTLMHLGLDIVSGTFISSMVAGILAHIFSKVFRAPPTTFAFPSVVALVPGSYAFRAVIGGIQILHAAGSTPSPVVAETISLAIYTILLTSAIALGLAIALAVPLPSWHRTQTQAQGS</sequence>
<evidence type="ECO:0000259" key="8">
    <source>
        <dbReference type="Pfam" id="PF06738"/>
    </source>
</evidence>
<proteinExistence type="inferred from homology"/>
<evidence type="ECO:0000256" key="2">
    <source>
        <dbReference type="ARBA" id="ARBA00022475"/>
    </source>
</evidence>
<feature type="transmembrane region" description="Helical" evidence="7">
    <location>
        <begin position="316"/>
        <end position="337"/>
    </location>
</feature>
<evidence type="ECO:0000313" key="10">
    <source>
        <dbReference type="EMBL" id="XCB33374.1"/>
    </source>
</evidence>
<feature type="domain" description="Threonine/serine exporter-like N-terminal" evidence="8">
    <location>
        <begin position="17"/>
        <end position="255"/>
    </location>
</feature>
<evidence type="ECO:0000256" key="4">
    <source>
        <dbReference type="ARBA" id="ARBA00022989"/>
    </source>
</evidence>
<feature type="transmembrane region" description="Helical" evidence="7">
    <location>
        <begin position="173"/>
        <end position="191"/>
    </location>
</feature>
<accession>A0AAU7ZR04</accession>
<dbReference type="GO" id="GO:0015744">
    <property type="term" value="P:succinate transport"/>
    <property type="evidence" value="ECO:0007669"/>
    <property type="project" value="TreeGrafter"/>
</dbReference>
<dbReference type="GO" id="GO:0022857">
    <property type="term" value="F:transmembrane transporter activity"/>
    <property type="evidence" value="ECO:0007669"/>
    <property type="project" value="InterPro"/>
</dbReference>
<evidence type="ECO:0000256" key="6">
    <source>
        <dbReference type="ARBA" id="ARBA00034125"/>
    </source>
</evidence>
<gene>
    <name evidence="10" type="ORF">RBB77_00405</name>
</gene>
<dbReference type="InterPro" id="IPR010619">
    <property type="entry name" value="ThrE-like_N"/>
</dbReference>
<dbReference type="InterPro" id="IPR050539">
    <property type="entry name" value="ThrE_Dicarb/AminoAcid_Exp"/>
</dbReference>
<keyword evidence="4 7" id="KW-1133">Transmembrane helix</keyword>
<evidence type="ECO:0000256" key="5">
    <source>
        <dbReference type="ARBA" id="ARBA00023136"/>
    </source>
</evidence>
<dbReference type="PANTHER" id="PTHR34390:SF2">
    <property type="entry name" value="SUCCINATE TRANSPORTER SUBUNIT YJJP-RELATED"/>
    <property type="match status" value="1"/>
</dbReference>
<dbReference type="Pfam" id="PF12821">
    <property type="entry name" value="ThrE_2"/>
    <property type="match status" value="1"/>
</dbReference>
<protein>
    <submittedName>
        <fullName evidence="10">Threonine/serine exporter family protein</fullName>
    </submittedName>
</protein>
<dbReference type="RefSeq" id="WP_353064212.1">
    <property type="nucleotide sequence ID" value="NZ_CP132942.1"/>
</dbReference>
<dbReference type="KEGG" id="tpsc:RBB77_00405"/>
<keyword evidence="5 7" id="KW-0472">Membrane</keyword>
<reference evidence="10" key="1">
    <citation type="submission" date="2023-08" db="EMBL/GenBank/DDBJ databases">
        <authorList>
            <person name="Messyasz A."/>
            <person name="Mannisto M.K."/>
            <person name="Kerkhof L.J."/>
            <person name="Haggblom M."/>
        </authorList>
    </citation>
    <scope>NUCLEOTIDE SEQUENCE</scope>
    <source>
        <strain evidence="10">X5P6</strain>
    </source>
</reference>
<dbReference type="AlphaFoldDB" id="A0AAU7ZR04"/>
<feature type="transmembrane region" description="Helical" evidence="7">
    <location>
        <begin position="197"/>
        <end position="217"/>
    </location>
</feature>
<keyword evidence="3 7" id="KW-0812">Transmembrane</keyword>
<name>A0AAU7ZR04_9BACT</name>